<proteinExistence type="predicted"/>
<accession>A0A5R8YHX2</accession>
<evidence type="ECO:0000313" key="3">
    <source>
        <dbReference type="Proteomes" id="UP000309033"/>
    </source>
</evidence>
<sequence length="157" mass="16457">MRSAARLLLPLAATGLSAALSVGLAAAPASASAATSAMSATAASTAAETWKWGPTASSDYKGWASGSVRSTSSGLRVAGDLYDAGGARTCSWVTIKWLTDHGRYRTATFRNCSQSTPRSFRVNAGYMLLAKARVCRGTATRVTGRCSRWERVWTQGG</sequence>
<comment type="caution">
    <text evidence="2">The sequence shown here is derived from an EMBL/GenBank/DDBJ whole genome shotgun (WGS) entry which is preliminary data.</text>
</comment>
<keyword evidence="3" id="KW-1185">Reference proteome</keyword>
<organism evidence="2 3">
    <name type="scientific">Microbispora triticiradicis</name>
    <dbReference type="NCBI Taxonomy" id="2200763"/>
    <lineage>
        <taxon>Bacteria</taxon>
        <taxon>Bacillati</taxon>
        <taxon>Actinomycetota</taxon>
        <taxon>Actinomycetes</taxon>
        <taxon>Streptosporangiales</taxon>
        <taxon>Streptosporangiaceae</taxon>
        <taxon>Microbispora</taxon>
    </lineage>
</organism>
<dbReference type="OrthoDB" id="3536547at2"/>
<protein>
    <recommendedName>
        <fullName evidence="4">DUF2690 domain-containing protein</fullName>
    </recommendedName>
</protein>
<gene>
    <name evidence="2" type="ORF">FED44_33250</name>
</gene>
<keyword evidence="1" id="KW-0732">Signal</keyword>
<dbReference type="AlphaFoldDB" id="A0A5R8YHX2"/>
<dbReference type="EMBL" id="VANP01000021">
    <property type="protein sequence ID" value="TLP51917.1"/>
    <property type="molecule type" value="Genomic_DNA"/>
</dbReference>
<evidence type="ECO:0000256" key="1">
    <source>
        <dbReference type="SAM" id="SignalP"/>
    </source>
</evidence>
<feature type="chain" id="PRO_5024465202" description="DUF2690 domain-containing protein" evidence="1">
    <location>
        <begin position="34"/>
        <end position="157"/>
    </location>
</feature>
<dbReference type="Proteomes" id="UP000309033">
    <property type="component" value="Unassembled WGS sequence"/>
</dbReference>
<feature type="signal peptide" evidence="1">
    <location>
        <begin position="1"/>
        <end position="33"/>
    </location>
</feature>
<reference evidence="2" key="1">
    <citation type="submission" date="2019-05" db="EMBL/GenBank/DDBJ databases">
        <title>Isolation, diversity and antifungal activity of Actinobacteria from wheat.</title>
        <authorList>
            <person name="Yu B."/>
        </authorList>
    </citation>
    <scope>NUCLEOTIDE SEQUENCE [LARGE SCALE GENOMIC DNA]</scope>
    <source>
        <strain evidence="2">NEAU-HEGS1-5</strain>
    </source>
</reference>
<evidence type="ECO:0000313" key="2">
    <source>
        <dbReference type="EMBL" id="TLP51917.1"/>
    </source>
</evidence>
<name>A0A5R8YHX2_9ACTN</name>
<evidence type="ECO:0008006" key="4">
    <source>
        <dbReference type="Google" id="ProtNLM"/>
    </source>
</evidence>